<dbReference type="Gene3D" id="3.30.70.330">
    <property type="match status" value="1"/>
</dbReference>
<evidence type="ECO:0000256" key="6">
    <source>
        <dbReference type="ARBA" id="ARBA00035287"/>
    </source>
</evidence>
<evidence type="ECO:0000313" key="11">
    <source>
        <dbReference type="Proteomes" id="UP001497392"/>
    </source>
</evidence>
<dbReference type="Proteomes" id="UP001497392">
    <property type="component" value="Unassembled WGS sequence"/>
</dbReference>
<accession>A0ABP1FL73</accession>
<proteinExistence type="inferred from homology"/>
<keyword evidence="2" id="KW-0699">rRNA-binding</keyword>
<dbReference type="NCBIfam" id="NF011118">
    <property type="entry name" value="PRK14548.1"/>
    <property type="match status" value="1"/>
</dbReference>
<dbReference type="Pfam" id="PF00276">
    <property type="entry name" value="Ribosomal_L23"/>
    <property type="match status" value="1"/>
</dbReference>
<evidence type="ECO:0000256" key="2">
    <source>
        <dbReference type="ARBA" id="ARBA00022730"/>
    </source>
</evidence>
<dbReference type="EMBL" id="CAXHTA020000002">
    <property type="protein sequence ID" value="CAL5219944.1"/>
    <property type="molecule type" value="Genomic_DNA"/>
</dbReference>
<comment type="similarity">
    <text evidence="1 7">Belongs to the universal ribosomal protein uL23 family.</text>
</comment>
<keyword evidence="11" id="KW-1185">Reference proteome</keyword>
<comment type="caution">
    <text evidence="10">The sequence shown here is derived from an EMBL/GenBank/DDBJ whole genome shotgun (WGS) entry which is preliminary data.</text>
</comment>
<keyword evidence="3" id="KW-0694">RNA-binding</keyword>
<dbReference type="InterPro" id="IPR001014">
    <property type="entry name" value="Ribosomal_uL23_CS"/>
</dbReference>
<dbReference type="InterPro" id="IPR012677">
    <property type="entry name" value="Nucleotide-bd_a/b_plait_sf"/>
</dbReference>
<feature type="domain" description="Large ribosomal subunit protein uL23 N-terminal" evidence="9">
    <location>
        <begin position="14"/>
        <end position="62"/>
    </location>
</feature>
<evidence type="ECO:0000256" key="8">
    <source>
        <dbReference type="SAM" id="MobiDB-lite"/>
    </source>
</evidence>
<evidence type="ECO:0000259" key="9">
    <source>
        <dbReference type="Pfam" id="PF03939"/>
    </source>
</evidence>
<dbReference type="InterPro" id="IPR012678">
    <property type="entry name" value="Ribosomal_uL23/eL15/eS24_sf"/>
</dbReference>
<feature type="region of interest" description="Disordered" evidence="8">
    <location>
        <begin position="1"/>
        <end position="37"/>
    </location>
</feature>
<dbReference type="InterPro" id="IPR005633">
    <property type="entry name" value="Ribosomal_uL23_N"/>
</dbReference>
<dbReference type="Pfam" id="PF03939">
    <property type="entry name" value="Ribosomal_L23eN"/>
    <property type="match status" value="1"/>
</dbReference>
<dbReference type="InterPro" id="IPR019985">
    <property type="entry name" value="Ribosomal_uL23"/>
</dbReference>
<evidence type="ECO:0000256" key="7">
    <source>
        <dbReference type="RuleBase" id="RU003934"/>
    </source>
</evidence>
<evidence type="ECO:0000256" key="5">
    <source>
        <dbReference type="ARBA" id="ARBA00023274"/>
    </source>
</evidence>
<evidence type="ECO:0000256" key="3">
    <source>
        <dbReference type="ARBA" id="ARBA00022884"/>
    </source>
</evidence>
<sequence length="152" mass="17190">MAPKDKPQGGKEPAKAKAQKAAKQVKKSTWKKQRKPRFSVVFHRPKTLKHARDPKYPRISAPPTQKLDAFQIVKFPLTTESAMKKIEDNNTLVFIVDVRASKSQVKAAVNRLYDIHTKKINTLIRPDGSKKAYVRLTADYDALDVANRIGII</sequence>
<keyword evidence="5 7" id="KW-0687">Ribonucleoprotein</keyword>
<name>A0ABP1FL73_9CHLO</name>
<reference evidence="10 11" key="1">
    <citation type="submission" date="2024-06" db="EMBL/GenBank/DDBJ databases">
        <authorList>
            <person name="Kraege A."/>
            <person name="Thomma B."/>
        </authorList>
    </citation>
    <scope>NUCLEOTIDE SEQUENCE [LARGE SCALE GENOMIC DNA]</scope>
</reference>
<keyword evidence="4 7" id="KW-0689">Ribosomal protein</keyword>
<dbReference type="SUPFAM" id="SSF54189">
    <property type="entry name" value="Ribosomal proteins S24e, L23 and L15e"/>
    <property type="match status" value="1"/>
</dbReference>
<gene>
    <name evidence="10" type="primary">g1876</name>
    <name evidence="10" type="ORF">VP750_LOCUS1603</name>
</gene>
<evidence type="ECO:0000256" key="1">
    <source>
        <dbReference type="ARBA" id="ARBA00006700"/>
    </source>
</evidence>
<dbReference type="NCBIfam" id="TIGR03636">
    <property type="entry name" value="uL23_arch"/>
    <property type="match status" value="1"/>
</dbReference>
<dbReference type="InterPro" id="IPR013025">
    <property type="entry name" value="Ribosomal_uL23-like"/>
</dbReference>
<dbReference type="PROSITE" id="PS00050">
    <property type="entry name" value="RIBOSOMAL_L23"/>
    <property type="match status" value="1"/>
</dbReference>
<evidence type="ECO:0000313" key="10">
    <source>
        <dbReference type="EMBL" id="CAL5219944.1"/>
    </source>
</evidence>
<protein>
    <recommendedName>
        <fullName evidence="6">Large ribosomal subunit protein uL23c</fullName>
    </recommendedName>
</protein>
<dbReference type="PANTHER" id="PTHR11620">
    <property type="entry name" value="60S RIBOSOMAL PROTEIN L23A"/>
    <property type="match status" value="1"/>
</dbReference>
<feature type="compositionally biased region" description="Basic and acidic residues" evidence="8">
    <location>
        <begin position="1"/>
        <end position="15"/>
    </location>
</feature>
<organism evidence="10 11">
    <name type="scientific">Coccomyxa viridis</name>
    <dbReference type="NCBI Taxonomy" id="1274662"/>
    <lineage>
        <taxon>Eukaryota</taxon>
        <taxon>Viridiplantae</taxon>
        <taxon>Chlorophyta</taxon>
        <taxon>core chlorophytes</taxon>
        <taxon>Trebouxiophyceae</taxon>
        <taxon>Trebouxiophyceae incertae sedis</taxon>
        <taxon>Coccomyxaceae</taxon>
        <taxon>Coccomyxa</taxon>
    </lineage>
</organism>
<dbReference type="HAMAP" id="MF_01369_A">
    <property type="entry name" value="Ribosomal_uL23_A"/>
    <property type="match status" value="1"/>
</dbReference>
<evidence type="ECO:0000256" key="4">
    <source>
        <dbReference type="ARBA" id="ARBA00022980"/>
    </source>
</evidence>
<feature type="compositionally biased region" description="Basic residues" evidence="8">
    <location>
        <begin position="17"/>
        <end position="37"/>
    </location>
</feature>